<evidence type="ECO:0000313" key="3">
    <source>
        <dbReference type="Proteomes" id="UP000299084"/>
    </source>
</evidence>
<reference evidence="2 3" key="1">
    <citation type="journal article" date="2019" name="Mol. Ecol. Resour.">
        <title>Improving Illumina assemblies with Hi-C and long reads: an example with the North African dromedary.</title>
        <authorList>
            <person name="Elbers J.P."/>
            <person name="Rogers M.F."/>
            <person name="Perelman P.L."/>
            <person name="Proskuryakova A.A."/>
            <person name="Serdyukova N.A."/>
            <person name="Johnson W.E."/>
            <person name="Horin P."/>
            <person name="Corander J."/>
            <person name="Murphy D."/>
            <person name="Burger P.A."/>
        </authorList>
    </citation>
    <scope>NUCLEOTIDE SEQUENCE [LARGE SCALE GENOMIC DNA]</scope>
    <source>
        <strain evidence="2">Drom800</strain>
        <tissue evidence="2">Blood</tissue>
    </source>
</reference>
<feature type="region of interest" description="Disordered" evidence="1">
    <location>
        <begin position="1"/>
        <end position="49"/>
    </location>
</feature>
<evidence type="ECO:0000256" key="1">
    <source>
        <dbReference type="SAM" id="MobiDB-lite"/>
    </source>
</evidence>
<evidence type="ECO:0000313" key="2">
    <source>
        <dbReference type="EMBL" id="KAB1266724.1"/>
    </source>
</evidence>
<dbReference type="EMBL" id="JWIN03000015">
    <property type="protein sequence ID" value="KAB1266724.1"/>
    <property type="molecule type" value="Genomic_DNA"/>
</dbReference>
<comment type="caution">
    <text evidence="2">The sequence shown here is derived from an EMBL/GenBank/DDBJ whole genome shotgun (WGS) entry which is preliminary data.</text>
</comment>
<organism evidence="2 3">
    <name type="scientific">Camelus dromedarius</name>
    <name type="common">Dromedary</name>
    <name type="synonym">Arabian camel</name>
    <dbReference type="NCBI Taxonomy" id="9838"/>
    <lineage>
        <taxon>Eukaryota</taxon>
        <taxon>Metazoa</taxon>
        <taxon>Chordata</taxon>
        <taxon>Craniata</taxon>
        <taxon>Vertebrata</taxon>
        <taxon>Euteleostomi</taxon>
        <taxon>Mammalia</taxon>
        <taxon>Eutheria</taxon>
        <taxon>Laurasiatheria</taxon>
        <taxon>Artiodactyla</taxon>
        <taxon>Tylopoda</taxon>
        <taxon>Camelidae</taxon>
        <taxon>Camelus</taxon>
    </lineage>
</organism>
<name>A0A5N4D6D3_CAMDR</name>
<feature type="compositionally biased region" description="Basic and acidic residues" evidence="1">
    <location>
        <begin position="36"/>
        <end position="48"/>
    </location>
</feature>
<dbReference type="AlphaFoldDB" id="A0A5N4D6D3"/>
<keyword evidence="3" id="KW-1185">Reference proteome</keyword>
<feature type="region of interest" description="Disordered" evidence="1">
    <location>
        <begin position="68"/>
        <end position="111"/>
    </location>
</feature>
<proteinExistence type="predicted"/>
<feature type="compositionally biased region" description="Basic residues" evidence="1">
    <location>
        <begin position="72"/>
        <end position="83"/>
    </location>
</feature>
<sequence>MPFSLDSCHSRAHNPSDTPRLARLATSKPHSRALIHAKDKGRSREVRSGRCGGYNSALWPRGQAHQLLGGGGKRRGLRVRGHRSGQEGPKAMAWGARSRGEGRGGGGRGWRRGVRSLRATRLAEARGPVLREGSGRASGALCGGDQRGRGTRIRSDCILKGRAEAAALPLLTS</sequence>
<accession>A0A5N4D6D3</accession>
<dbReference type="Proteomes" id="UP000299084">
    <property type="component" value="Unassembled WGS sequence"/>
</dbReference>
<protein>
    <submittedName>
        <fullName evidence="2">Uncharacterized protein</fullName>
    </submittedName>
</protein>
<gene>
    <name evidence="2" type="ORF">Cadr_000018107</name>
</gene>